<evidence type="ECO:0000313" key="2">
    <source>
        <dbReference type="EMBL" id="SDR99640.1"/>
    </source>
</evidence>
<dbReference type="OrthoDB" id="5242601at2"/>
<dbReference type="AlphaFoldDB" id="A0A1H1NL97"/>
<evidence type="ECO:0000259" key="1">
    <source>
        <dbReference type="Pfam" id="PF04230"/>
    </source>
</evidence>
<proteinExistence type="predicted"/>
<dbReference type="PANTHER" id="PTHR36836">
    <property type="entry name" value="COLANIC ACID BIOSYNTHESIS PROTEIN WCAK"/>
    <property type="match status" value="1"/>
</dbReference>
<sequence length="365" mass="40830">METAPSNQPTPPVREKPSLYYVANTQNENLGDIVINLLLIEQCAKLFNVTVNVRNCPPHYIEAIRKTECFVVDSGHFSFVSAMIYRSIRRNRTYFFQKPGHFFGDEEGLKKTLVRTVSFLGMRCAGVRMVRVGASIGPFRTTVETMLEKLQASLHALYTVRESYSMTYCRAKGLPSSFCPDMAFLLTSRQPGLARYGYCLSFRDMHLEGEHPATALSAMELLSQHSRLAVVTQVERDHAFNHDLSSRCNAEIHVGFNGSNADEIFAIYNVSTVTLSNRLHVLLFAAAQGSIPVPVIDRAKQTKIAGIFEDLGLSYLIFDLSDEKPLDQHLEGISNQEAQIRSALTTAYQRNSQLISDALAYLSQS</sequence>
<dbReference type="STRING" id="487184.SAMN05216421_0709"/>
<gene>
    <name evidence="2" type="ORF">SAMN05216421_0709</name>
</gene>
<keyword evidence="2" id="KW-0808">Transferase</keyword>
<dbReference type="EMBL" id="LT629736">
    <property type="protein sequence ID" value="SDR99640.1"/>
    <property type="molecule type" value="Genomic_DNA"/>
</dbReference>
<dbReference type="PANTHER" id="PTHR36836:SF1">
    <property type="entry name" value="COLANIC ACID BIOSYNTHESIS PROTEIN WCAK"/>
    <property type="match status" value="1"/>
</dbReference>
<dbReference type="Pfam" id="PF04230">
    <property type="entry name" value="PS_pyruv_trans"/>
    <property type="match status" value="1"/>
</dbReference>
<protein>
    <submittedName>
        <fullName evidence="2">Polysaccharide pyruvyl transferase family protein WcaK</fullName>
    </submittedName>
</protein>
<name>A0A1H1NL97_9GAMM</name>
<dbReference type="RefSeq" id="WP_157718113.1">
    <property type="nucleotide sequence ID" value="NZ_LT629736.1"/>
</dbReference>
<accession>A0A1H1NL97</accession>
<dbReference type="Proteomes" id="UP000243207">
    <property type="component" value="Chromosome I"/>
</dbReference>
<reference evidence="3" key="1">
    <citation type="submission" date="2016-10" db="EMBL/GenBank/DDBJ databases">
        <authorList>
            <person name="Varghese N."/>
            <person name="Submissions S."/>
        </authorList>
    </citation>
    <scope>NUCLEOTIDE SEQUENCE [LARGE SCALE GENOMIC DNA]</scope>
    <source>
        <strain evidence="3">NRRL B-51270</strain>
    </source>
</reference>
<organism evidence="2 3">
    <name type="scientific">Halopseudomonas xinjiangensis</name>
    <dbReference type="NCBI Taxonomy" id="487184"/>
    <lineage>
        <taxon>Bacteria</taxon>
        <taxon>Pseudomonadati</taxon>
        <taxon>Pseudomonadota</taxon>
        <taxon>Gammaproteobacteria</taxon>
        <taxon>Pseudomonadales</taxon>
        <taxon>Pseudomonadaceae</taxon>
        <taxon>Halopseudomonas</taxon>
    </lineage>
</organism>
<keyword evidence="3" id="KW-1185">Reference proteome</keyword>
<dbReference type="InterPro" id="IPR007345">
    <property type="entry name" value="Polysacch_pyruvyl_Trfase"/>
</dbReference>
<evidence type="ECO:0000313" key="3">
    <source>
        <dbReference type="Proteomes" id="UP000243207"/>
    </source>
</evidence>
<feature type="domain" description="Polysaccharide pyruvyl transferase" evidence="1">
    <location>
        <begin position="29"/>
        <end position="289"/>
    </location>
</feature>
<dbReference type="GO" id="GO:0016740">
    <property type="term" value="F:transferase activity"/>
    <property type="evidence" value="ECO:0007669"/>
    <property type="project" value="UniProtKB-KW"/>
</dbReference>